<dbReference type="InterPro" id="IPR032465">
    <property type="entry name" value="ACMSD"/>
</dbReference>
<gene>
    <name evidence="3" type="ORF">NBG84_15320</name>
</gene>
<reference evidence="3" key="1">
    <citation type="submission" date="2022-06" db="EMBL/GenBank/DDBJ databases">
        <title>Genome public.</title>
        <authorList>
            <person name="Sun Q."/>
        </authorList>
    </citation>
    <scope>NUCLEOTIDE SEQUENCE</scope>
    <source>
        <strain evidence="3">CWNU-1</strain>
    </source>
</reference>
<evidence type="ECO:0000256" key="1">
    <source>
        <dbReference type="ARBA" id="ARBA00023239"/>
    </source>
</evidence>
<dbReference type="PANTHER" id="PTHR21240">
    <property type="entry name" value="2-AMINO-3-CARBOXYLMUCONATE-6-SEMIALDEHYDE DECARBOXYLASE"/>
    <property type="match status" value="1"/>
</dbReference>
<dbReference type="InterPro" id="IPR006680">
    <property type="entry name" value="Amidohydro-rel"/>
</dbReference>
<dbReference type="Gene3D" id="3.20.20.140">
    <property type="entry name" value="Metal-dependent hydrolases"/>
    <property type="match status" value="1"/>
</dbReference>
<keyword evidence="1" id="KW-0456">Lyase</keyword>
<evidence type="ECO:0000313" key="3">
    <source>
        <dbReference type="EMBL" id="MCM2389644.1"/>
    </source>
</evidence>
<dbReference type="EMBL" id="JAMQAW010000011">
    <property type="protein sequence ID" value="MCM2389644.1"/>
    <property type="molecule type" value="Genomic_DNA"/>
</dbReference>
<name>A0ABT0ULZ9_9ACTN</name>
<evidence type="ECO:0000259" key="2">
    <source>
        <dbReference type="Pfam" id="PF04909"/>
    </source>
</evidence>
<dbReference type="Pfam" id="PF04909">
    <property type="entry name" value="Amidohydro_2"/>
    <property type="match status" value="1"/>
</dbReference>
<evidence type="ECO:0000313" key="4">
    <source>
        <dbReference type="Proteomes" id="UP001431429"/>
    </source>
</evidence>
<organism evidence="3 4">
    <name type="scientific">Streptomyces albipurpureus</name>
    <dbReference type="NCBI Taxonomy" id="2897419"/>
    <lineage>
        <taxon>Bacteria</taxon>
        <taxon>Bacillati</taxon>
        <taxon>Actinomycetota</taxon>
        <taxon>Actinomycetes</taxon>
        <taxon>Kitasatosporales</taxon>
        <taxon>Streptomycetaceae</taxon>
        <taxon>Streptomyces</taxon>
    </lineage>
</organism>
<dbReference type="SUPFAM" id="SSF51556">
    <property type="entry name" value="Metallo-dependent hydrolases"/>
    <property type="match status" value="1"/>
</dbReference>
<dbReference type="RefSeq" id="WP_250919982.1">
    <property type="nucleotide sequence ID" value="NZ_JAMQAW010000011.1"/>
</dbReference>
<accession>A0ABT0ULZ9</accession>
<dbReference type="InterPro" id="IPR032466">
    <property type="entry name" value="Metal_Hydrolase"/>
</dbReference>
<protein>
    <submittedName>
        <fullName evidence="3">Amidohydrolase</fullName>
    </submittedName>
</protein>
<keyword evidence="4" id="KW-1185">Reference proteome</keyword>
<feature type="domain" description="Amidohydrolase-related" evidence="2">
    <location>
        <begin position="98"/>
        <end position="384"/>
    </location>
</feature>
<dbReference type="PANTHER" id="PTHR21240:SF28">
    <property type="entry name" value="ISO-OROTATE DECARBOXYLASE (EUROFUNG)"/>
    <property type="match status" value="1"/>
</dbReference>
<proteinExistence type="predicted"/>
<comment type="caution">
    <text evidence="3">The sequence shown here is derived from an EMBL/GenBank/DDBJ whole genome shotgun (WGS) entry which is preliminary data.</text>
</comment>
<sequence length="397" mass="44349">MTEPDFLGFDGDNHYYEATDAFTRHLEPEFAGAVQWAEINKRQRLVLSGKVCNFLPNPTFSKLAAPGSLEQYFRGNNESGGSIISQFGALEPIRPEYRDRDARITVMDEQRLEGAFFFPTLGVGIEQGMRHDLPASRAAFRAFNRWLNEDWGFAYKNRIFAAPYITLSDPDAAVEELKWVLEQGARIVVQQTGPIKTAEGYKSPADPRFDRYWATVAEAGITVSYHSGDTAYSQILGMWGEDEEMNAHHMTLMRAVVSPAPERDTIGALITGGVFARHPNLRVAIIESGADWAAPLLKSLGKSFGQQHQLYAEDPEDTFARHVWVTPFYENDLREVGALLGADRMVMGSDWPHTEGLANPLDFKKDLDAADFSAADQRLIMRENGLALSRPRISALT</sequence>
<dbReference type="Proteomes" id="UP001431429">
    <property type="component" value="Unassembled WGS sequence"/>
</dbReference>